<dbReference type="Proteomes" id="UP000546244">
    <property type="component" value="Unassembled WGS sequence"/>
</dbReference>
<evidence type="ECO:0000313" key="2">
    <source>
        <dbReference type="Proteomes" id="UP000546244"/>
    </source>
</evidence>
<comment type="caution">
    <text evidence="1">The sequence shown here is derived from an EMBL/GenBank/DDBJ whole genome shotgun (WGS) entry which is preliminary data.</text>
</comment>
<dbReference type="AlphaFoldDB" id="A0A7X1AAW4"/>
<reference evidence="1 2" key="1">
    <citation type="submission" date="2020-03" db="EMBL/GenBank/DDBJ databases">
        <title>Soil Listeria distribution.</title>
        <authorList>
            <person name="Liao J."/>
            <person name="Wiedmann M."/>
        </authorList>
    </citation>
    <scope>NUCLEOTIDE SEQUENCE [LARGE SCALE GENOMIC DNA]</scope>
    <source>
        <strain evidence="1 2">FSL L7-1850</strain>
    </source>
</reference>
<dbReference type="RefSeq" id="WP_185620036.1">
    <property type="nucleotide sequence ID" value="NZ_JAARMV010000008.1"/>
</dbReference>
<dbReference type="InterPro" id="IPR009241">
    <property type="entry name" value="HigB-like"/>
</dbReference>
<organism evidence="1 2">
    <name type="scientific">Listeria booriae</name>
    <dbReference type="NCBI Taxonomy" id="1552123"/>
    <lineage>
        <taxon>Bacteria</taxon>
        <taxon>Bacillati</taxon>
        <taxon>Bacillota</taxon>
        <taxon>Bacilli</taxon>
        <taxon>Bacillales</taxon>
        <taxon>Listeriaceae</taxon>
        <taxon>Listeria</taxon>
    </lineage>
</organism>
<protein>
    <submittedName>
        <fullName evidence="1">Uncharacterized protein</fullName>
    </submittedName>
</protein>
<dbReference type="EMBL" id="JAARMV010000008">
    <property type="protein sequence ID" value="MBC2373671.1"/>
    <property type="molecule type" value="Genomic_DNA"/>
</dbReference>
<accession>A0A7X1AAW4</accession>
<dbReference type="Pfam" id="PF05973">
    <property type="entry name" value="Gp49"/>
    <property type="match status" value="1"/>
</dbReference>
<proteinExistence type="predicted"/>
<name>A0A7X1AAW4_9LIST</name>
<sequence>MGLIHLPEYPNLRFDKEPLAFMESLKTEKDRRKVLKLIKNFDVYGYSQDILGNHVEYVTVEPYRGLIELKEKISSKREVRFLIVKAPKGSPRHYLVLHAFIKRTQKLSKRDLDRALNVAKREDYL</sequence>
<gene>
    <name evidence="1" type="ORF">HBP98_16795</name>
</gene>
<evidence type="ECO:0000313" key="1">
    <source>
        <dbReference type="EMBL" id="MBC2373671.1"/>
    </source>
</evidence>